<dbReference type="GO" id="GO:0030145">
    <property type="term" value="F:manganese ion binding"/>
    <property type="evidence" value="ECO:0007669"/>
    <property type="project" value="InterPro"/>
</dbReference>
<feature type="domain" description="Cytosol aminopeptidase" evidence="6">
    <location>
        <begin position="2"/>
        <end position="124"/>
    </location>
</feature>
<dbReference type="SUPFAM" id="SSF53187">
    <property type="entry name" value="Zn-dependent exopeptidases"/>
    <property type="match status" value="1"/>
</dbReference>
<keyword evidence="2 7" id="KW-0031">Aminopeptidase</keyword>
<dbReference type="AlphaFoldDB" id="A0A348WFR6"/>
<gene>
    <name evidence="7" type="ORF">DCS45_16105</name>
</gene>
<proteinExistence type="inferred from homology"/>
<comment type="similarity">
    <text evidence="1">Belongs to the peptidase M17 family.</text>
</comment>
<dbReference type="Pfam" id="PF00883">
    <property type="entry name" value="Peptidase_M17"/>
    <property type="match status" value="1"/>
</dbReference>
<keyword evidence="3" id="KW-0645">Protease</keyword>
<dbReference type="Gene3D" id="3.40.630.10">
    <property type="entry name" value="Zn peptidases"/>
    <property type="match status" value="1"/>
</dbReference>
<evidence type="ECO:0000256" key="2">
    <source>
        <dbReference type="ARBA" id="ARBA00022438"/>
    </source>
</evidence>
<evidence type="ECO:0000256" key="5">
    <source>
        <dbReference type="ARBA" id="ARBA00023211"/>
    </source>
</evidence>
<dbReference type="InterPro" id="IPR000819">
    <property type="entry name" value="Peptidase_M17_C"/>
</dbReference>
<evidence type="ECO:0000256" key="4">
    <source>
        <dbReference type="ARBA" id="ARBA00022801"/>
    </source>
</evidence>
<dbReference type="InterPro" id="IPR011356">
    <property type="entry name" value="Leucine_aapep/pepB"/>
</dbReference>
<dbReference type="GO" id="GO:0070006">
    <property type="term" value="F:metalloaminopeptidase activity"/>
    <property type="evidence" value="ECO:0007669"/>
    <property type="project" value="InterPro"/>
</dbReference>
<dbReference type="PANTHER" id="PTHR11963">
    <property type="entry name" value="LEUCINE AMINOPEPTIDASE-RELATED"/>
    <property type="match status" value="1"/>
</dbReference>
<reference evidence="7 8" key="1">
    <citation type="journal article" date="2018" name="Nat. Biotechnol.">
        <title>A standardized bacterial taxonomy based on genome phylogeny substantially revises the tree of life.</title>
        <authorList>
            <person name="Parks D.H."/>
            <person name="Chuvochina M."/>
            <person name="Waite D.W."/>
            <person name="Rinke C."/>
            <person name="Skarshewski A."/>
            <person name="Chaumeil P.A."/>
            <person name="Hugenholtz P."/>
        </authorList>
    </citation>
    <scope>NUCLEOTIDE SEQUENCE [LARGE SCALE GENOMIC DNA]</scope>
    <source>
        <strain evidence="7">UBA9169</strain>
    </source>
</reference>
<name>A0A348WFR6_9RHOB</name>
<evidence type="ECO:0000313" key="7">
    <source>
        <dbReference type="EMBL" id="HAR53378.1"/>
    </source>
</evidence>
<evidence type="ECO:0000259" key="6">
    <source>
        <dbReference type="Pfam" id="PF00883"/>
    </source>
</evidence>
<evidence type="ECO:0000256" key="1">
    <source>
        <dbReference type="ARBA" id="ARBA00009528"/>
    </source>
</evidence>
<accession>A0A348WFR6</accession>
<dbReference type="GO" id="GO:0006508">
    <property type="term" value="P:proteolysis"/>
    <property type="evidence" value="ECO:0007669"/>
    <property type="project" value="UniProtKB-KW"/>
</dbReference>
<protein>
    <submittedName>
        <fullName evidence="7">Leucyl aminopeptidase</fullName>
    </submittedName>
</protein>
<dbReference type="Proteomes" id="UP000264719">
    <property type="component" value="Unassembled WGS sequence"/>
</dbReference>
<evidence type="ECO:0000256" key="3">
    <source>
        <dbReference type="ARBA" id="ARBA00022670"/>
    </source>
</evidence>
<sequence>PAGMIDLATLTGAIIIGLGHEKAGVFANDDQICNQFLRAAEAEGEGAWRMPLGKAYDDMLKSQIADMKNVGGRAAGSITAAQFLQRFVQEGTPWIHLDIAGVASVKTDTPHAPKGASGWGVMALNRLVADQFEGA</sequence>
<keyword evidence="4" id="KW-0378">Hydrolase</keyword>
<keyword evidence="5" id="KW-0464">Manganese</keyword>
<comment type="caution">
    <text evidence="7">The sequence shown here is derived from an EMBL/GenBank/DDBJ whole genome shotgun (WGS) entry which is preliminary data.</text>
</comment>
<organism evidence="7 8">
    <name type="scientific">Roseovarius nubinhibens</name>
    <dbReference type="NCBI Taxonomy" id="314263"/>
    <lineage>
        <taxon>Bacteria</taxon>
        <taxon>Pseudomonadati</taxon>
        <taxon>Pseudomonadota</taxon>
        <taxon>Alphaproteobacteria</taxon>
        <taxon>Rhodobacterales</taxon>
        <taxon>Roseobacteraceae</taxon>
        <taxon>Roseovarius</taxon>
    </lineage>
</organism>
<dbReference type="GO" id="GO:0005737">
    <property type="term" value="C:cytoplasm"/>
    <property type="evidence" value="ECO:0007669"/>
    <property type="project" value="InterPro"/>
</dbReference>
<evidence type="ECO:0000313" key="8">
    <source>
        <dbReference type="Proteomes" id="UP000264719"/>
    </source>
</evidence>
<dbReference type="PANTHER" id="PTHR11963:SF23">
    <property type="entry name" value="CYTOSOL AMINOPEPTIDASE"/>
    <property type="match status" value="1"/>
</dbReference>
<feature type="non-terminal residue" evidence="7">
    <location>
        <position position="1"/>
    </location>
</feature>
<dbReference type="EMBL" id="DMVW01000155">
    <property type="protein sequence ID" value="HAR53378.1"/>
    <property type="molecule type" value="Genomic_DNA"/>
</dbReference>